<protein>
    <recommendedName>
        <fullName evidence="3">PH domain-containing protein</fullName>
    </recommendedName>
</protein>
<dbReference type="InterPro" id="IPR001849">
    <property type="entry name" value="PH_domain"/>
</dbReference>
<dbReference type="PANTHER" id="PTHR21538:SF23">
    <property type="entry name" value="ANILLIN"/>
    <property type="match status" value="1"/>
</dbReference>
<keyword evidence="5" id="KW-1185">Reference proteome</keyword>
<evidence type="ECO:0000256" key="1">
    <source>
        <dbReference type="ARBA" id="ARBA00023054"/>
    </source>
</evidence>
<dbReference type="Pfam" id="PF08174">
    <property type="entry name" value="Anillin"/>
    <property type="match status" value="1"/>
</dbReference>
<feature type="compositionally biased region" description="Polar residues" evidence="2">
    <location>
        <begin position="388"/>
        <end position="397"/>
    </location>
</feature>
<dbReference type="FunFam" id="2.30.29.30:FF:000111">
    <property type="entry name" value="anillin isoform X1"/>
    <property type="match status" value="1"/>
</dbReference>
<feature type="compositionally biased region" description="Basic and acidic residues" evidence="2">
    <location>
        <begin position="254"/>
        <end position="269"/>
    </location>
</feature>
<dbReference type="AlphaFoldDB" id="A0AA38MA21"/>
<dbReference type="CDD" id="cd01263">
    <property type="entry name" value="PH_anillin"/>
    <property type="match status" value="1"/>
</dbReference>
<dbReference type="InterPro" id="IPR012966">
    <property type="entry name" value="AHD"/>
</dbReference>
<dbReference type="Pfam" id="PF00169">
    <property type="entry name" value="PH"/>
    <property type="match status" value="1"/>
</dbReference>
<dbReference type="Gene3D" id="2.30.29.30">
    <property type="entry name" value="Pleckstrin-homology domain (PH domain)/Phosphotyrosine-binding domain (PTB)"/>
    <property type="match status" value="1"/>
</dbReference>
<feature type="region of interest" description="Disordered" evidence="2">
    <location>
        <begin position="199"/>
        <end position="322"/>
    </location>
</feature>
<feature type="compositionally biased region" description="Polar residues" evidence="2">
    <location>
        <begin position="271"/>
        <end position="284"/>
    </location>
</feature>
<accession>A0AA38MA21</accession>
<dbReference type="SUPFAM" id="SSF50729">
    <property type="entry name" value="PH domain-like"/>
    <property type="match status" value="1"/>
</dbReference>
<evidence type="ECO:0000259" key="3">
    <source>
        <dbReference type="PROSITE" id="PS50003"/>
    </source>
</evidence>
<evidence type="ECO:0000313" key="5">
    <source>
        <dbReference type="Proteomes" id="UP001168821"/>
    </source>
</evidence>
<feature type="compositionally biased region" description="Polar residues" evidence="2">
    <location>
        <begin position="537"/>
        <end position="559"/>
    </location>
</feature>
<dbReference type="PANTHER" id="PTHR21538">
    <property type="entry name" value="ANILLIN/RHOTEKIN RTKN"/>
    <property type="match status" value="1"/>
</dbReference>
<keyword evidence="1" id="KW-0175">Coiled coil</keyword>
<name>A0AA38MA21_9CUCU</name>
<feature type="compositionally biased region" description="Basic and acidic residues" evidence="2">
    <location>
        <begin position="287"/>
        <end position="308"/>
    </location>
</feature>
<feature type="compositionally biased region" description="Pro residues" evidence="2">
    <location>
        <begin position="222"/>
        <end position="236"/>
    </location>
</feature>
<dbReference type="GO" id="GO:0000281">
    <property type="term" value="P:mitotic cytokinesis"/>
    <property type="evidence" value="ECO:0007669"/>
    <property type="project" value="TreeGrafter"/>
</dbReference>
<feature type="region of interest" description="Disordered" evidence="2">
    <location>
        <begin position="365"/>
        <end position="397"/>
    </location>
</feature>
<dbReference type="EMBL" id="JALNTZ010000006">
    <property type="protein sequence ID" value="KAJ3648681.1"/>
    <property type="molecule type" value="Genomic_DNA"/>
</dbReference>
<reference evidence="4" key="1">
    <citation type="journal article" date="2023" name="G3 (Bethesda)">
        <title>Whole genome assemblies of Zophobas morio and Tenebrio molitor.</title>
        <authorList>
            <person name="Kaur S."/>
            <person name="Stinson S.A."/>
            <person name="diCenzo G.C."/>
        </authorList>
    </citation>
    <scope>NUCLEOTIDE SEQUENCE</scope>
    <source>
        <strain evidence="4">QUZm001</strain>
    </source>
</reference>
<dbReference type="InterPro" id="IPR037840">
    <property type="entry name" value="PH_Anillin"/>
</dbReference>
<feature type="region of interest" description="Disordered" evidence="2">
    <location>
        <begin position="110"/>
        <end position="133"/>
    </location>
</feature>
<comment type="caution">
    <text evidence="4">The sequence shown here is derived from an EMBL/GenBank/DDBJ whole genome shotgun (WGS) entry which is preliminary data.</text>
</comment>
<dbReference type="PROSITE" id="PS50003">
    <property type="entry name" value="PH_DOMAIN"/>
    <property type="match status" value="1"/>
</dbReference>
<organism evidence="4 5">
    <name type="scientific">Zophobas morio</name>
    <dbReference type="NCBI Taxonomy" id="2755281"/>
    <lineage>
        <taxon>Eukaryota</taxon>
        <taxon>Metazoa</taxon>
        <taxon>Ecdysozoa</taxon>
        <taxon>Arthropoda</taxon>
        <taxon>Hexapoda</taxon>
        <taxon>Insecta</taxon>
        <taxon>Pterygota</taxon>
        <taxon>Neoptera</taxon>
        <taxon>Endopterygota</taxon>
        <taxon>Coleoptera</taxon>
        <taxon>Polyphaga</taxon>
        <taxon>Cucujiformia</taxon>
        <taxon>Tenebrionidae</taxon>
        <taxon>Zophobas</taxon>
    </lineage>
</organism>
<feature type="region of interest" description="Disordered" evidence="2">
    <location>
        <begin position="479"/>
        <end position="500"/>
    </location>
</feature>
<gene>
    <name evidence="4" type="ORF">Zmor_020464</name>
</gene>
<feature type="region of interest" description="Disordered" evidence="2">
    <location>
        <begin position="525"/>
        <end position="559"/>
    </location>
</feature>
<proteinExistence type="predicted"/>
<dbReference type="Proteomes" id="UP001168821">
    <property type="component" value="Unassembled WGS sequence"/>
</dbReference>
<dbReference type="GO" id="GO:0005826">
    <property type="term" value="C:actomyosin contractile ring"/>
    <property type="evidence" value="ECO:0007669"/>
    <property type="project" value="TreeGrafter"/>
</dbReference>
<evidence type="ECO:0000313" key="4">
    <source>
        <dbReference type="EMBL" id="KAJ3648681.1"/>
    </source>
</evidence>
<dbReference type="GO" id="GO:0031106">
    <property type="term" value="P:septin ring organization"/>
    <property type="evidence" value="ECO:0007669"/>
    <property type="project" value="TreeGrafter"/>
</dbReference>
<sequence>MFHNSKSLLSRARERQKLLENYNGEGSGNSFSSKRVALSQTNLNSETPNKLIHNHKSNSDGNITKIAHQSPTTLVSSDFSSHKTLNIQNDDFNMEIKVSSADNVRVEVQIEEDNSQDSSQTEKNQGGLRTNAKNRLDRLGKLYAGGEDADISSPIHQTEAKFYAETSPKGCTPASTKTKRGLSKLADLAQNFTEYEDDLTSIRKDTAEKPSAMTKKSRKPPAPKPPAPQPSQPSPSKPSAKFNSPVPPPVPAEPSKRDGKFQWDKKVLDSLESQGFSRTESSTRLIYKYDPKREKENMDEKGKRDCEQTKIPPLKQKAPSRTNLIADKAARFESPQNTPTKDPALMSVSERKALFEKNKGTPLIPKAAFAMPTPQAKPDSAKEKNVKKSVSQTPVNQESVSLKAGGIANKVAALFENKSTISQQQIEKNVQAQRKQEMDMLLNRFHKPVEVITEETEYDDNATEETAMIEKTPSEVITVVPSKEERRSSGNKRCSKSDSPKVAAVLNDVKRIKVSPQKAGRLYPSLTDIESVTETENETRSTTPNDNSSFENSFAESDDANTSFGRDILRAVCKNQSSQKNQIVDDSSDLSDVLDDMDDYIDEALAYSGHTDGPSPPKQGRKSPLETSYSFNYKNFPSESPSQFKSPIKTPMRTEDAKNLPTHVVDGDNILPLTHTVSFYRKQQTQTSTTPIRQISRQPLVEETPENNPEEEELIQKKINVLKIEIAKQELIISQTSQALNLCNSTLEFMGSTEQVEAERVLLLATHRRQAAVHEKQRLEIERTIRPQRKGVEQVYLQKGDLTISKIVLPLKQKYVTALAAAGGKGHHVVCLIKYNEQVLPTQLVSTVASSSKNPELELSVPGTITLRDVYSDFTVTLEVYCLQAQEEILPHDIKYHIKKPSAKLTPKKSKQDSRLIRPVKESPAGPQVVRSPTFALMGYVVFSAATTNKKQWSLNNTPSMSPLEGTVEMCISCQMATTIEHRGFLTMFEDVSGFGAWHRRWCLLRGDTLSYWKYPDDEKNTPPINSIQLSESITQHVGPVSRDICARLHTFLLETERQASPHDKDSLITVRKGPRTVIRHLLSADTKEERLEWCSKLNSALCVNVSRKSRD</sequence>
<dbReference type="InterPro" id="IPR051364">
    <property type="entry name" value="Cytokinesis/Rho-signaling"/>
</dbReference>
<feature type="region of interest" description="Disordered" evidence="2">
    <location>
        <begin position="606"/>
        <end position="648"/>
    </location>
</feature>
<dbReference type="GO" id="GO:0000915">
    <property type="term" value="P:actomyosin contractile ring assembly"/>
    <property type="evidence" value="ECO:0007669"/>
    <property type="project" value="TreeGrafter"/>
</dbReference>
<feature type="compositionally biased region" description="Polar residues" evidence="2">
    <location>
        <begin position="116"/>
        <end position="133"/>
    </location>
</feature>
<feature type="domain" description="PH" evidence="3">
    <location>
        <begin position="979"/>
        <end position="1103"/>
    </location>
</feature>
<feature type="compositionally biased region" description="Polar residues" evidence="2">
    <location>
        <begin position="625"/>
        <end position="645"/>
    </location>
</feature>
<evidence type="ECO:0000256" key="2">
    <source>
        <dbReference type="SAM" id="MobiDB-lite"/>
    </source>
</evidence>
<dbReference type="SMART" id="SM00233">
    <property type="entry name" value="PH"/>
    <property type="match status" value="1"/>
</dbReference>
<dbReference type="InterPro" id="IPR011993">
    <property type="entry name" value="PH-like_dom_sf"/>
</dbReference>